<dbReference type="Gene3D" id="2.70.98.10">
    <property type="match status" value="1"/>
</dbReference>
<gene>
    <name evidence="1" type="ORF">LVIROSA_LOCUS4196</name>
</gene>
<dbReference type="GO" id="GO:0030246">
    <property type="term" value="F:carbohydrate binding"/>
    <property type="evidence" value="ECO:0007669"/>
    <property type="project" value="InterPro"/>
</dbReference>
<evidence type="ECO:0000313" key="1">
    <source>
        <dbReference type="EMBL" id="CAH1416432.1"/>
    </source>
</evidence>
<dbReference type="InterPro" id="IPR011013">
    <property type="entry name" value="Gal_mutarotase_sf_dom"/>
</dbReference>
<dbReference type="GO" id="GO:0005975">
    <property type="term" value="P:carbohydrate metabolic process"/>
    <property type="evidence" value="ECO:0007669"/>
    <property type="project" value="InterPro"/>
</dbReference>
<dbReference type="PANTHER" id="PTHR11122">
    <property type="entry name" value="APOSPORY-ASSOCIATED PROTEIN C-RELATED"/>
    <property type="match status" value="1"/>
</dbReference>
<dbReference type="GO" id="GO:0047938">
    <property type="term" value="F:glucose-6-phosphate 1-epimerase activity"/>
    <property type="evidence" value="ECO:0007669"/>
    <property type="project" value="TreeGrafter"/>
</dbReference>
<name>A0AAU9LS69_9ASTR</name>
<reference evidence="1 2" key="1">
    <citation type="submission" date="2022-01" db="EMBL/GenBank/DDBJ databases">
        <authorList>
            <person name="Xiong W."/>
            <person name="Schranz E."/>
        </authorList>
    </citation>
    <scope>NUCLEOTIDE SEQUENCE [LARGE SCALE GENOMIC DNA]</scope>
</reference>
<protein>
    <submittedName>
        <fullName evidence="1">Uncharacterized protein</fullName>
    </submittedName>
</protein>
<evidence type="ECO:0000313" key="2">
    <source>
        <dbReference type="Proteomes" id="UP001157418"/>
    </source>
</evidence>
<dbReference type="InterPro" id="IPR008183">
    <property type="entry name" value="Aldose_1/G6P_1-epimerase"/>
</dbReference>
<dbReference type="Pfam" id="PF01263">
    <property type="entry name" value="Aldose_epim"/>
    <property type="match status" value="1"/>
</dbReference>
<dbReference type="SUPFAM" id="SSF74650">
    <property type="entry name" value="Galactose mutarotase-like"/>
    <property type="match status" value="1"/>
</dbReference>
<dbReference type="EMBL" id="CAKMRJ010000002">
    <property type="protein sequence ID" value="CAH1416432.1"/>
    <property type="molecule type" value="Genomic_DNA"/>
</dbReference>
<accession>A0AAU9LS69</accession>
<dbReference type="InterPro" id="IPR014718">
    <property type="entry name" value="GH-type_carb-bd"/>
</dbReference>
<dbReference type="Proteomes" id="UP001157418">
    <property type="component" value="Unassembled WGS sequence"/>
</dbReference>
<dbReference type="PANTHER" id="PTHR11122:SF44">
    <property type="entry name" value="GLUCOSE-6-PHOSPHATE 1-EPIMERASE"/>
    <property type="match status" value="1"/>
</dbReference>
<keyword evidence="2" id="KW-1185">Reference proteome</keyword>
<dbReference type="GO" id="GO:0005737">
    <property type="term" value="C:cytoplasm"/>
    <property type="evidence" value="ECO:0007669"/>
    <property type="project" value="TreeGrafter"/>
</dbReference>
<organism evidence="1 2">
    <name type="scientific">Lactuca virosa</name>
    <dbReference type="NCBI Taxonomy" id="75947"/>
    <lineage>
        <taxon>Eukaryota</taxon>
        <taxon>Viridiplantae</taxon>
        <taxon>Streptophyta</taxon>
        <taxon>Embryophyta</taxon>
        <taxon>Tracheophyta</taxon>
        <taxon>Spermatophyta</taxon>
        <taxon>Magnoliopsida</taxon>
        <taxon>eudicotyledons</taxon>
        <taxon>Gunneridae</taxon>
        <taxon>Pentapetalae</taxon>
        <taxon>asterids</taxon>
        <taxon>campanulids</taxon>
        <taxon>Asterales</taxon>
        <taxon>Asteraceae</taxon>
        <taxon>Cichorioideae</taxon>
        <taxon>Cichorieae</taxon>
        <taxon>Lactucinae</taxon>
        <taxon>Lactuca</taxon>
    </lineage>
</organism>
<dbReference type="AlphaFoldDB" id="A0AAU9LS69"/>
<sequence length="96" mass="10629">MGHSAAIWDSKLATERVKDWNGIDQIVLRNPQGASARVSLQGGHVISWRNDQGQELLFTSSKVNVKAPKAIRGGIPICFPQVYESMNLVKTRVIWG</sequence>
<comment type="caution">
    <text evidence="1">The sequence shown here is derived from an EMBL/GenBank/DDBJ whole genome shotgun (WGS) entry which is preliminary data.</text>
</comment>
<proteinExistence type="predicted"/>